<reference evidence="4" key="1">
    <citation type="journal article" date="2023" name="bioRxiv">
        <title>Complete genome of the Medicago anthracnose fungus, Colletotrichum destructivum, reveals a mini-chromosome-like region within a core chromosome.</title>
        <authorList>
            <person name="Lapalu N."/>
            <person name="Simon A."/>
            <person name="Lu A."/>
            <person name="Plaumann P.-L."/>
            <person name="Amselem J."/>
            <person name="Pigne S."/>
            <person name="Auger A."/>
            <person name="Koch C."/>
            <person name="Dallery J.-F."/>
            <person name="O'Connell R.J."/>
        </authorList>
    </citation>
    <scope>NUCLEOTIDE SEQUENCE [LARGE SCALE GENOMIC DNA]</scope>
    <source>
        <strain evidence="4">CBS 520.97</strain>
    </source>
</reference>
<feature type="region of interest" description="Disordered" evidence="1">
    <location>
        <begin position="1"/>
        <end position="24"/>
    </location>
</feature>
<dbReference type="AlphaFoldDB" id="A0AAX4I8H9"/>
<organism evidence="3 4">
    <name type="scientific">Colletotrichum destructivum</name>
    <dbReference type="NCBI Taxonomy" id="34406"/>
    <lineage>
        <taxon>Eukaryota</taxon>
        <taxon>Fungi</taxon>
        <taxon>Dikarya</taxon>
        <taxon>Ascomycota</taxon>
        <taxon>Pezizomycotina</taxon>
        <taxon>Sordariomycetes</taxon>
        <taxon>Hypocreomycetidae</taxon>
        <taxon>Glomerellales</taxon>
        <taxon>Glomerellaceae</taxon>
        <taxon>Colletotrichum</taxon>
        <taxon>Colletotrichum destructivum species complex</taxon>
    </lineage>
</organism>
<keyword evidence="4" id="KW-1185">Reference proteome</keyword>
<dbReference type="PANTHER" id="PTHR33112">
    <property type="entry name" value="DOMAIN PROTEIN, PUTATIVE-RELATED"/>
    <property type="match status" value="1"/>
</dbReference>
<gene>
    <name evidence="3" type="ORF">CDEST_04706</name>
</gene>
<dbReference type="Proteomes" id="UP001322277">
    <property type="component" value="Chromosome 3"/>
</dbReference>
<evidence type="ECO:0000259" key="2">
    <source>
        <dbReference type="Pfam" id="PF06985"/>
    </source>
</evidence>
<dbReference type="Pfam" id="PF06985">
    <property type="entry name" value="HET"/>
    <property type="match status" value="1"/>
</dbReference>
<protein>
    <submittedName>
        <fullName evidence="3">Heterokaryon incompatibility</fullName>
    </submittedName>
</protein>
<feature type="domain" description="Heterokaryon incompatibility" evidence="2">
    <location>
        <begin position="258"/>
        <end position="404"/>
    </location>
</feature>
<dbReference type="InterPro" id="IPR010730">
    <property type="entry name" value="HET"/>
</dbReference>
<dbReference type="RefSeq" id="XP_062776916.1">
    <property type="nucleotide sequence ID" value="XM_062920865.1"/>
</dbReference>
<sequence length="776" mass="88643">MFRPEDEEPSVTAEATPKLSMRDKPPLVDRLCPTCSRLNLSAEKFVSKHHTENTLSGRLAAPFDSVGLQPQDLGYLDEIYRRMDSCSLCWLLFHAVHLDEWHLSSASTGSRSRAAQISRGDGWTNEGTRVRCSVEWLLDGRLLDDPGSGKRHPPPTRRLKVFSPAGLFTDSYIMLLSPESTSPSTERTFLARQIPPDQASIALLRRWLDICKTHHVSGCRPHQTPHETFEMLENLKFIDLENKAVVVSSRSGVRVTEYATLSYVWGLGRQLTLTHETLTEFSSKGSLKLDRPDLPKTVRDAMILVKSLGIRYIWLDSLCIVQNDTNEMQRILPMMDRIYGNSVLNVCAAAGDGSNYGIPGSPASPRAAWQPIVQCAGFELVATKTVEGLIENTAWNSRAWTFQERMLSKRSMIFVENRVFFQCREATWSEEVFSEALASSWTLEMIRSPLKSFEKNPVRLYVEYVELFSGRLLTYEADRLRAFEGISAMLCAPLRASFFYGLPDSYFDFALLWEKKTPGRRLKDLGEDRIPSWSWSAWLGASIWRLSMISGTLLNLHEWLESHTWVVWYKLKQTTPTESNLIPVWSASQCHPRPSRWHGYARENAESRPFGRRQPPISDDAETKPIMPTTSILKKECLYFWTYTAFFRLSCQSRTGPTFASKLEPGLHRFGLLDAHGDWCGTIILEDEWSDSVGEVVELAAISDARDFSMEELDTWNYYVPEDREASEWRLYYAFLIVWDDRHIIAERAGLAKVYQRAFELASFEPGKAWREITLG</sequence>
<dbReference type="EMBL" id="CP137307">
    <property type="protein sequence ID" value="WQF79692.1"/>
    <property type="molecule type" value="Genomic_DNA"/>
</dbReference>
<evidence type="ECO:0000313" key="4">
    <source>
        <dbReference type="Proteomes" id="UP001322277"/>
    </source>
</evidence>
<evidence type="ECO:0000256" key="1">
    <source>
        <dbReference type="SAM" id="MobiDB-lite"/>
    </source>
</evidence>
<dbReference type="GeneID" id="87941209"/>
<proteinExistence type="predicted"/>
<dbReference type="PANTHER" id="PTHR33112:SF12">
    <property type="entry name" value="HETEROKARYON INCOMPATIBILITY DOMAIN-CONTAINING PROTEIN"/>
    <property type="match status" value="1"/>
</dbReference>
<name>A0AAX4I8H9_9PEZI</name>
<accession>A0AAX4I8H9</accession>
<evidence type="ECO:0000313" key="3">
    <source>
        <dbReference type="EMBL" id="WQF79692.1"/>
    </source>
</evidence>
<dbReference type="KEGG" id="cdet:87941209"/>